<gene>
    <name evidence="1" type="ORF">LCGC14_0653770</name>
</gene>
<proteinExistence type="predicted"/>
<dbReference type="EMBL" id="LAZR01001225">
    <property type="protein sequence ID" value="KKN48342.1"/>
    <property type="molecule type" value="Genomic_DNA"/>
</dbReference>
<name>A0A0F9RFF9_9ZZZZ</name>
<reference evidence="1" key="1">
    <citation type="journal article" date="2015" name="Nature">
        <title>Complex archaea that bridge the gap between prokaryotes and eukaryotes.</title>
        <authorList>
            <person name="Spang A."/>
            <person name="Saw J.H."/>
            <person name="Jorgensen S.L."/>
            <person name="Zaremba-Niedzwiedzka K."/>
            <person name="Martijn J."/>
            <person name="Lind A.E."/>
            <person name="van Eijk R."/>
            <person name="Schleper C."/>
            <person name="Guy L."/>
            <person name="Ettema T.J."/>
        </authorList>
    </citation>
    <scope>NUCLEOTIDE SEQUENCE</scope>
</reference>
<protein>
    <submittedName>
        <fullName evidence="1">Uncharacterized protein</fullName>
    </submittedName>
</protein>
<organism evidence="1">
    <name type="scientific">marine sediment metagenome</name>
    <dbReference type="NCBI Taxonomy" id="412755"/>
    <lineage>
        <taxon>unclassified sequences</taxon>
        <taxon>metagenomes</taxon>
        <taxon>ecological metagenomes</taxon>
    </lineage>
</organism>
<dbReference type="AlphaFoldDB" id="A0A0F9RFF9"/>
<comment type="caution">
    <text evidence="1">The sequence shown here is derived from an EMBL/GenBank/DDBJ whole genome shotgun (WGS) entry which is preliminary data.</text>
</comment>
<evidence type="ECO:0000313" key="1">
    <source>
        <dbReference type="EMBL" id="KKN48342.1"/>
    </source>
</evidence>
<accession>A0A0F9RFF9</accession>
<sequence length="57" mass="6503">MDRRPTLWIYEAVNGWFAHIDWQNGAQSKREGPFKSEAQAETVMSRMYTTPAKGEAG</sequence>